<accession>A0A4P6M171</accession>
<name>A0A4P6M171_9FIRM</name>
<gene>
    <name evidence="1" type="ORF">PMF13cell1_02896</name>
</gene>
<evidence type="ECO:0000313" key="2">
    <source>
        <dbReference type="Proteomes" id="UP000289794"/>
    </source>
</evidence>
<protein>
    <submittedName>
        <fullName evidence="1">Uncharacterized protein</fullName>
    </submittedName>
</protein>
<reference evidence="1 2" key="1">
    <citation type="submission" date="2019-01" db="EMBL/GenBank/DDBJ databases">
        <title>PMF-metabolizing Aryl O-demethylase.</title>
        <authorList>
            <person name="Kim M."/>
        </authorList>
    </citation>
    <scope>NUCLEOTIDE SEQUENCE [LARGE SCALE GENOMIC DNA]</scope>
    <source>
        <strain evidence="1 2">PMF1</strain>
    </source>
</reference>
<dbReference type="Proteomes" id="UP000289794">
    <property type="component" value="Chromosome"/>
</dbReference>
<evidence type="ECO:0000313" key="1">
    <source>
        <dbReference type="EMBL" id="QBE97340.1"/>
    </source>
</evidence>
<proteinExistence type="predicted"/>
<dbReference type="InterPro" id="IPR027266">
    <property type="entry name" value="TrmE/GcvT-like"/>
</dbReference>
<dbReference type="AlphaFoldDB" id="A0A4P6M171"/>
<dbReference type="Gene3D" id="3.30.1360.120">
    <property type="entry name" value="Probable tRNA modification gtpase trme, domain 1"/>
    <property type="match status" value="1"/>
</dbReference>
<dbReference type="SUPFAM" id="SSF103025">
    <property type="entry name" value="Folate-binding domain"/>
    <property type="match status" value="1"/>
</dbReference>
<dbReference type="KEGG" id="bpro:PMF13cell1_02896"/>
<organism evidence="1 2">
    <name type="scientific">Blautia producta</name>
    <dbReference type="NCBI Taxonomy" id="33035"/>
    <lineage>
        <taxon>Bacteria</taxon>
        <taxon>Bacillati</taxon>
        <taxon>Bacillota</taxon>
        <taxon>Clostridia</taxon>
        <taxon>Lachnospirales</taxon>
        <taxon>Lachnospiraceae</taxon>
        <taxon>Blautia</taxon>
    </lineage>
</organism>
<sequence length="72" mass="7812">MRTFLAAFSNGKQAVVIPSLGFETMVQRIGMSGTLSYELRGPKENGPAVYDAFYQLGKAKYDMSTVPCGVSK</sequence>
<dbReference type="RefSeq" id="WP_130181165.1">
    <property type="nucleotide sequence ID" value="NZ_CP035945.1"/>
</dbReference>
<dbReference type="EMBL" id="CP035945">
    <property type="protein sequence ID" value="QBE97340.1"/>
    <property type="molecule type" value="Genomic_DNA"/>
</dbReference>